<sequence length="185" mass="22795">MKINPEALCEQKWKNYRSQNEKKDRRDLRKEVFFKQLENKFRRHREKKDRWLKRLDSVIELYLPHGMPELEIDEMGKEFSLDFEQQTEDKELRDFGDMEIPNFEEIFISAEGSFEEQTRNTADFLKKEFHETFDKEPMNFENDHKAFKEIWYPEYEIIDEIIYIKDMETFHSNVVNPCEKIYTEL</sequence>
<organism evidence="1 2">
    <name type="scientific">Araneus ventricosus</name>
    <name type="common">Orbweaver spider</name>
    <name type="synonym">Epeira ventricosa</name>
    <dbReference type="NCBI Taxonomy" id="182803"/>
    <lineage>
        <taxon>Eukaryota</taxon>
        <taxon>Metazoa</taxon>
        <taxon>Ecdysozoa</taxon>
        <taxon>Arthropoda</taxon>
        <taxon>Chelicerata</taxon>
        <taxon>Arachnida</taxon>
        <taxon>Araneae</taxon>
        <taxon>Araneomorphae</taxon>
        <taxon>Entelegynae</taxon>
        <taxon>Araneoidea</taxon>
        <taxon>Araneidae</taxon>
        <taxon>Araneus</taxon>
    </lineage>
</organism>
<gene>
    <name evidence="1" type="ORF">AVEN_275415_1</name>
</gene>
<dbReference type="Proteomes" id="UP000499080">
    <property type="component" value="Unassembled WGS sequence"/>
</dbReference>
<name>A0A4Y2V864_ARAVE</name>
<proteinExistence type="predicted"/>
<evidence type="ECO:0000313" key="1">
    <source>
        <dbReference type="EMBL" id="GBO19917.1"/>
    </source>
</evidence>
<accession>A0A4Y2V864</accession>
<reference evidence="1 2" key="1">
    <citation type="journal article" date="2019" name="Sci. Rep.">
        <title>Orb-weaving spider Araneus ventricosus genome elucidates the spidroin gene catalogue.</title>
        <authorList>
            <person name="Kono N."/>
            <person name="Nakamura H."/>
            <person name="Ohtoshi R."/>
            <person name="Moran D.A.P."/>
            <person name="Shinohara A."/>
            <person name="Yoshida Y."/>
            <person name="Fujiwara M."/>
            <person name="Mori M."/>
            <person name="Tomita M."/>
            <person name="Arakawa K."/>
        </authorList>
    </citation>
    <scope>NUCLEOTIDE SEQUENCE [LARGE SCALE GENOMIC DNA]</scope>
</reference>
<dbReference type="AlphaFoldDB" id="A0A4Y2V864"/>
<keyword evidence="2" id="KW-1185">Reference proteome</keyword>
<evidence type="ECO:0000313" key="2">
    <source>
        <dbReference type="Proteomes" id="UP000499080"/>
    </source>
</evidence>
<comment type="caution">
    <text evidence="1">The sequence shown here is derived from an EMBL/GenBank/DDBJ whole genome shotgun (WGS) entry which is preliminary data.</text>
</comment>
<dbReference type="EMBL" id="BGPR01043335">
    <property type="protein sequence ID" value="GBO19917.1"/>
    <property type="molecule type" value="Genomic_DNA"/>
</dbReference>
<protein>
    <submittedName>
        <fullName evidence="1">Uncharacterized protein</fullName>
    </submittedName>
</protein>